<evidence type="ECO:0000313" key="1">
    <source>
        <dbReference type="EMBL" id="AKR04288.1"/>
    </source>
</evidence>
<dbReference type="GeneID" id="25392331"/>
<keyword evidence="2" id="KW-1185">Reference proteome</keyword>
<accession>A0A0H4XWQ6</accession>
<reference evidence="1 2" key="1">
    <citation type="journal article" date="2015" name="J. Virol.">
        <title>Salmon gill poxvirus, the deepest representative of the Chordopoxvirinae.</title>
        <authorList>
            <person name="Gjessing M.C."/>
            <person name="Yutin N."/>
            <person name="Tengs T."/>
            <person name="Senkevich T."/>
            <person name="Koonin E.V."/>
            <person name="Ronning H.P."/>
            <person name="Alarson M."/>
            <person name="Ylving S."/>
            <person name="Lie K.-I."/>
            <person name="Saure B."/>
            <person name="Tran L."/>
            <person name="Moss B."/>
            <person name="Dale O.B."/>
        </authorList>
    </citation>
    <scope>NUCLEOTIDE SEQUENCE [LARGE SCALE GENOMIC DNA]</scope>
    <source>
        <strain evidence="1">2012-04-F277-L3G</strain>
    </source>
</reference>
<name>A0A0H4XWQ6_9POXV</name>
<dbReference type="KEGG" id="vg:25392331"/>
<protein>
    <submittedName>
        <fullName evidence="1">Uncharacterized protein</fullName>
    </submittedName>
</protein>
<evidence type="ECO:0000313" key="2">
    <source>
        <dbReference type="Proteomes" id="UP000105007"/>
    </source>
</evidence>
<sequence>MWFFTFLIFTVVTEHGQSVVPSAPPLIRDNLDAVLANLGIRMPREAMTRSGSGRILTGPELPRIKKSRKTLFSASQLANKMILFLDDNNRRTRDFIAGKYSDDSVEIIDYLADVSTTWTRFSLDFSLASGSRWGLGAAMILDMTVNPLFKIQALFKEVHKQDVKKVIETNYRAWISSVHNGDKSCPVGSNPTIMKLSYRSTMYNFTDTTPNKFTAHIHPGVVSKPAILVKCFDGIVRSEQLSGRHFERLSGDTWVLENFIDVSHDKIDIMCGSEPTGIITVEYTGSTPSIRPTIRFGIRQDSSTLCLDDPGRVSVVDMTPCPWNPNVMSETTFVCSDLHEIDWTYQNLTIQTMFGLSLSNDTKGDHVLDLSKPESVIRNCVKTLGQVCELGMFSKFPGKLSVIGRGKITTLRLKCQECTGCSLQESKRGWIINMDSEGNATCDQVTIKWDKIKSDLSDGYVEYSMYPINYFIKTLSLPISYYSALHTQLVSKVFEGFKLKLEVDGKTSTGTWKHHGHTELPEHVFTFNMTDSTIVIYDLTTDMITINRKAAESDKLMTLSLESFGKVCDENFVQMKHMKWCDGNGQDTDVTFKHVMNAWISNDCHDCHKSVPSPNMTDMINTWRDIVRDSHNPDIITYMKEIPGLRLVGFT</sequence>
<dbReference type="RefSeq" id="YP_009162536.1">
    <property type="nucleotide sequence ID" value="NC_027707.1"/>
</dbReference>
<gene>
    <name evidence="1" type="ORF">SGPV164</name>
</gene>
<organism evidence="1 2">
    <name type="scientific">Salmon gill poxvirus</name>
    <dbReference type="NCBI Taxonomy" id="1680908"/>
    <lineage>
        <taxon>Viruses</taxon>
        <taxon>Varidnaviria</taxon>
        <taxon>Bamfordvirae</taxon>
        <taxon>Nucleocytoviricota</taxon>
        <taxon>Pokkesviricetes</taxon>
        <taxon>Chitovirales</taxon>
        <taxon>Poxviridae</taxon>
        <taxon>Chordopoxvirinae</taxon>
        <taxon>Salmonpoxvirus</taxon>
        <taxon>Salmonpoxvirus gillpox</taxon>
        <taxon>Salmon gillpox virus</taxon>
    </lineage>
</organism>
<proteinExistence type="predicted"/>
<dbReference type="EMBL" id="KT159937">
    <property type="protein sequence ID" value="AKR04288.1"/>
    <property type="molecule type" value="Genomic_DNA"/>
</dbReference>
<dbReference type="Proteomes" id="UP000105007">
    <property type="component" value="Segment"/>
</dbReference>